<reference evidence="2 3" key="1">
    <citation type="submission" date="2016-07" db="EMBL/GenBank/DDBJ databases">
        <title>Pervasive Adenine N6-methylation of Active Genes in Fungi.</title>
        <authorList>
            <consortium name="DOE Joint Genome Institute"/>
            <person name="Mondo S.J."/>
            <person name="Dannebaum R.O."/>
            <person name="Kuo R.C."/>
            <person name="Labutti K."/>
            <person name="Haridas S."/>
            <person name="Kuo A."/>
            <person name="Salamov A."/>
            <person name="Ahrendt S.R."/>
            <person name="Lipzen A."/>
            <person name="Sullivan W."/>
            <person name="Andreopoulos W.B."/>
            <person name="Clum A."/>
            <person name="Lindquist E."/>
            <person name="Daum C."/>
            <person name="Ramamoorthy G.K."/>
            <person name="Gryganskyi A."/>
            <person name="Culley D."/>
            <person name="Magnuson J.K."/>
            <person name="James T.Y."/>
            <person name="O'Malley M.A."/>
            <person name="Stajich J.E."/>
            <person name="Spatafora J.W."/>
            <person name="Visel A."/>
            <person name="Grigoriev I.V."/>
        </authorList>
    </citation>
    <scope>NUCLEOTIDE SEQUENCE [LARGE SCALE GENOMIC DNA]</scope>
    <source>
        <strain evidence="2 3">CBS 129021</strain>
    </source>
</reference>
<dbReference type="GeneID" id="63775328"/>
<proteinExistence type="predicted"/>
<feature type="compositionally biased region" description="Polar residues" evidence="1">
    <location>
        <begin position="77"/>
        <end position="92"/>
    </location>
</feature>
<keyword evidence="3" id="KW-1185">Reference proteome</keyword>
<dbReference type="InterPro" id="IPR002347">
    <property type="entry name" value="SDR_fam"/>
</dbReference>
<dbReference type="SUPFAM" id="SSF51735">
    <property type="entry name" value="NAD(P)-binding Rossmann-fold domains"/>
    <property type="match status" value="1"/>
</dbReference>
<dbReference type="InParanoid" id="A0A1Y2EII2"/>
<evidence type="ECO:0000313" key="2">
    <source>
        <dbReference type="EMBL" id="ORY71373.1"/>
    </source>
</evidence>
<dbReference type="Pfam" id="PF00106">
    <property type="entry name" value="adh_short"/>
    <property type="match status" value="1"/>
</dbReference>
<evidence type="ECO:0000313" key="3">
    <source>
        <dbReference type="Proteomes" id="UP000193689"/>
    </source>
</evidence>
<dbReference type="InterPro" id="IPR036291">
    <property type="entry name" value="NAD(P)-bd_dom_sf"/>
</dbReference>
<dbReference type="Proteomes" id="UP000193689">
    <property type="component" value="Unassembled WGS sequence"/>
</dbReference>
<organism evidence="2 3">
    <name type="scientific">Pseudomassariella vexata</name>
    <dbReference type="NCBI Taxonomy" id="1141098"/>
    <lineage>
        <taxon>Eukaryota</taxon>
        <taxon>Fungi</taxon>
        <taxon>Dikarya</taxon>
        <taxon>Ascomycota</taxon>
        <taxon>Pezizomycotina</taxon>
        <taxon>Sordariomycetes</taxon>
        <taxon>Xylariomycetidae</taxon>
        <taxon>Amphisphaeriales</taxon>
        <taxon>Pseudomassariaceae</taxon>
        <taxon>Pseudomassariella</taxon>
    </lineage>
</organism>
<dbReference type="EMBL" id="MCFJ01000001">
    <property type="protein sequence ID" value="ORY71373.1"/>
    <property type="molecule type" value="Genomic_DNA"/>
</dbReference>
<dbReference type="RefSeq" id="XP_040720965.1">
    <property type="nucleotide sequence ID" value="XM_040859116.1"/>
</dbReference>
<feature type="region of interest" description="Disordered" evidence="1">
    <location>
        <begin position="62"/>
        <end position="109"/>
    </location>
</feature>
<dbReference type="PRINTS" id="PR00081">
    <property type="entry name" value="GDHRDH"/>
</dbReference>
<gene>
    <name evidence="2" type="ORF">BCR38DRAFT_416604</name>
</gene>
<comment type="caution">
    <text evidence="2">The sequence shown here is derived from an EMBL/GenBank/DDBJ whole genome shotgun (WGS) entry which is preliminary data.</text>
</comment>
<accession>A0A1Y2EII2</accession>
<protein>
    <submittedName>
        <fullName evidence="2">Uncharacterized protein</fullName>
    </submittedName>
</protein>
<evidence type="ECO:0000256" key="1">
    <source>
        <dbReference type="SAM" id="MobiDB-lite"/>
    </source>
</evidence>
<dbReference type="Gene3D" id="3.40.50.720">
    <property type="entry name" value="NAD(P)-binding Rossmann-like Domain"/>
    <property type="match status" value="1"/>
</dbReference>
<name>A0A1Y2EII2_9PEZI</name>
<dbReference type="AlphaFoldDB" id="A0A1Y2EII2"/>
<sequence>MKIVDRRLHEVAKTWTSMACRLTKGLFAYSSSKAAALHLTQKMAYELGKDEIGVRVNNIAPIPTPTGMTGPVDDENIGSTQTRSSPWCTQQRVALRDDRKNVRRSPRHR</sequence>